<dbReference type="Gene3D" id="3.30.1300.10">
    <property type="entry name" value="Pantoate-beta-alanine ligase, C-terminal domain"/>
    <property type="match status" value="1"/>
</dbReference>
<comment type="catalytic activity">
    <reaction evidence="12 15">
        <text>(R)-pantoate + beta-alanine + ATP = (R)-pantothenate + AMP + diphosphate + H(+)</text>
        <dbReference type="Rhea" id="RHEA:10912"/>
        <dbReference type="ChEBI" id="CHEBI:15378"/>
        <dbReference type="ChEBI" id="CHEBI:15980"/>
        <dbReference type="ChEBI" id="CHEBI:29032"/>
        <dbReference type="ChEBI" id="CHEBI:30616"/>
        <dbReference type="ChEBI" id="CHEBI:33019"/>
        <dbReference type="ChEBI" id="CHEBI:57966"/>
        <dbReference type="ChEBI" id="CHEBI:456215"/>
        <dbReference type="EC" id="6.3.2.1"/>
    </reaction>
</comment>
<evidence type="ECO:0000256" key="14">
    <source>
        <dbReference type="ARBA" id="ARBA00077433"/>
    </source>
</evidence>
<feature type="binding site" evidence="15">
    <location>
        <position position="60"/>
    </location>
    <ligand>
        <name>beta-alanine</name>
        <dbReference type="ChEBI" id="CHEBI:57966"/>
    </ligand>
</feature>
<dbReference type="Pfam" id="PF02569">
    <property type="entry name" value="Pantoate_ligase"/>
    <property type="match status" value="1"/>
</dbReference>
<keyword evidence="17" id="KW-1185">Reference proteome</keyword>
<feature type="binding site" evidence="15">
    <location>
        <begin position="146"/>
        <end position="149"/>
    </location>
    <ligand>
        <name>ATP</name>
        <dbReference type="ChEBI" id="CHEBI:30616"/>
    </ligand>
</feature>
<comment type="pathway">
    <text evidence="2 15">Cofactor biosynthesis; (R)-pantothenate biosynthesis; (R)-pantothenate from (R)-pantoate and beta-alanine: step 1/1.</text>
</comment>
<feature type="binding site" evidence="15">
    <location>
        <begin position="183"/>
        <end position="186"/>
    </location>
    <ligand>
        <name>ATP</name>
        <dbReference type="ChEBI" id="CHEBI:30616"/>
    </ligand>
</feature>
<dbReference type="InterPro" id="IPR003721">
    <property type="entry name" value="Pantoate_ligase"/>
</dbReference>
<comment type="function">
    <text evidence="13 15">Catalyzes the condensation of pantoate with beta-alanine in an ATP-dependent reaction via a pantoyl-adenylate intermediate.</text>
</comment>
<evidence type="ECO:0000256" key="6">
    <source>
        <dbReference type="ARBA" id="ARBA00022490"/>
    </source>
</evidence>
<comment type="miscellaneous">
    <text evidence="15">The reaction proceeds by a bi uni uni bi ping pong mechanism.</text>
</comment>
<evidence type="ECO:0000256" key="11">
    <source>
        <dbReference type="ARBA" id="ARBA00032806"/>
    </source>
</evidence>
<gene>
    <name evidence="15" type="primary">panC</name>
    <name evidence="16" type="ORF">FHX37_3150</name>
</gene>
<comment type="similarity">
    <text evidence="3 15">Belongs to the pantothenate synthetase family.</text>
</comment>
<feature type="binding site" evidence="15">
    <location>
        <position position="152"/>
    </location>
    <ligand>
        <name>(R)-pantoate</name>
        <dbReference type="ChEBI" id="CHEBI:15980"/>
    </ligand>
</feature>
<dbReference type="EC" id="6.3.2.1" evidence="4 15"/>
<dbReference type="UniPathway" id="UPA00028">
    <property type="reaction ID" value="UER00005"/>
</dbReference>
<accession>A0A543NMU8</accession>
<keyword evidence="9 15" id="KW-0547">Nucleotide-binding</keyword>
<dbReference type="GO" id="GO:0004592">
    <property type="term" value="F:pantoate-beta-alanine ligase activity"/>
    <property type="evidence" value="ECO:0007669"/>
    <property type="project" value="UniProtKB-UniRule"/>
</dbReference>
<dbReference type="CDD" id="cd00560">
    <property type="entry name" value="PanC"/>
    <property type="match status" value="1"/>
</dbReference>
<keyword evidence="6 15" id="KW-0963">Cytoplasm</keyword>
<keyword evidence="10 15" id="KW-0067">ATP-binding</keyword>
<evidence type="ECO:0000256" key="7">
    <source>
        <dbReference type="ARBA" id="ARBA00022598"/>
    </source>
</evidence>
<keyword evidence="8 15" id="KW-0566">Pantothenate biosynthesis</keyword>
<keyword evidence="7 15" id="KW-0436">Ligase</keyword>
<feature type="active site" description="Proton donor" evidence="15">
    <location>
        <position position="36"/>
    </location>
</feature>
<dbReference type="InterPro" id="IPR004821">
    <property type="entry name" value="Cyt_trans-like"/>
</dbReference>
<feature type="binding site" evidence="15">
    <location>
        <begin position="29"/>
        <end position="36"/>
    </location>
    <ligand>
        <name>ATP</name>
        <dbReference type="ChEBI" id="CHEBI:30616"/>
    </ligand>
</feature>
<evidence type="ECO:0000256" key="3">
    <source>
        <dbReference type="ARBA" id="ARBA00009256"/>
    </source>
</evidence>
<feature type="binding site" evidence="15">
    <location>
        <position position="175"/>
    </location>
    <ligand>
        <name>ATP</name>
        <dbReference type="ChEBI" id="CHEBI:30616"/>
    </ligand>
</feature>
<feature type="binding site" evidence="15">
    <location>
        <position position="60"/>
    </location>
    <ligand>
        <name>(R)-pantoate</name>
        <dbReference type="ChEBI" id="CHEBI:15980"/>
    </ligand>
</feature>
<dbReference type="PANTHER" id="PTHR21299">
    <property type="entry name" value="CYTIDYLATE KINASE/PANTOATE-BETA-ALANINE LIGASE"/>
    <property type="match status" value="1"/>
</dbReference>
<evidence type="ECO:0000256" key="4">
    <source>
        <dbReference type="ARBA" id="ARBA00012219"/>
    </source>
</evidence>
<proteinExistence type="inferred from homology"/>
<evidence type="ECO:0000256" key="13">
    <source>
        <dbReference type="ARBA" id="ARBA00055042"/>
    </source>
</evidence>
<evidence type="ECO:0000313" key="17">
    <source>
        <dbReference type="Proteomes" id="UP000317422"/>
    </source>
</evidence>
<dbReference type="InterPro" id="IPR014729">
    <property type="entry name" value="Rossmann-like_a/b/a_fold"/>
</dbReference>
<dbReference type="Proteomes" id="UP000317422">
    <property type="component" value="Unassembled WGS sequence"/>
</dbReference>
<sequence length="282" mass="30315">MTEPTVVRTVAELRRLRQGTGRTALVPTMGALHAGHRNLIATAREHADTVLVSVFVNPLQFGPNEDYDRYPRDLDTDLAVCAEEGVDVVFAPSVAEMYPEEQIVTLDAGRMGKVLEGATRPGFFEGVLTVVSKLFHLVTPDVAVFGQKDAQQLAIVRRMTRDLAMPVTVVGAATVRENDGLATASRNVYLTERERASALALSRALLAGADASVTGPVGIRDAARRVLDEAAAGEPPVVLDYLALVDAHTFTEVPDDYRGESVLSVAAWVGTTRLIDNVPLTL</sequence>
<dbReference type="HAMAP" id="MF_00158">
    <property type="entry name" value="PanC"/>
    <property type="match status" value="1"/>
</dbReference>
<evidence type="ECO:0000256" key="2">
    <source>
        <dbReference type="ARBA" id="ARBA00004990"/>
    </source>
</evidence>
<dbReference type="NCBIfam" id="TIGR00125">
    <property type="entry name" value="cyt_tran_rel"/>
    <property type="match status" value="1"/>
</dbReference>
<evidence type="ECO:0000256" key="1">
    <source>
        <dbReference type="ARBA" id="ARBA00004496"/>
    </source>
</evidence>
<evidence type="ECO:0000256" key="8">
    <source>
        <dbReference type="ARBA" id="ARBA00022655"/>
    </source>
</evidence>
<dbReference type="GO" id="GO:0005524">
    <property type="term" value="F:ATP binding"/>
    <property type="evidence" value="ECO:0007669"/>
    <property type="project" value="UniProtKB-KW"/>
</dbReference>
<reference evidence="16 17" key="1">
    <citation type="submission" date="2019-06" db="EMBL/GenBank/DDBJ databases">
        <title>Sequencing the genomes of 1000 actinobacteria strains.</title>
        <authorList>
            <person name="Klenk H.-P."/>
        </authorList>
    </citation>
    <scope>NUCLEOTIDE SEQUENCE [LARGE SCALE GENOMIC DNA]</scope>
    <source>
        <strain evidence="16 17">DSM 45015</strain>
    </source>
</reference>
<evidence type="ECO:0000256" key="5">
    <source>
        <dbReference type="ARBA" id="ARBA00014155"/>
    </source>
</evidence>
<protein>
    <recommendedName>
        <fullName evidence="5 15">Pantothenate synthetase</fullName>
        <shortName evidence="15">PS</shortName>
        <ecNumber evidence="4 15">6.3.2.1</ecNumber>
    </recommendedName>
    <alternativeName>
        <fullName evidence="14 15">Pantoate--beta-alanine ligase</fullName>
    </alternativeName>
    <alternativeName>
        <fullName evidence="11 15">Pantoate-activating enzyme</fullName>
    </alternativeName>
</protein>
<evidence type="ECO:0000256" key="12">
    <source>
        <dbReference type="ARBA" id="ARBA00048258"/>
    </source>
</evidence>
<dbReference type="SUPFAM" id="SSF52374">
    <property type="entry name" value="Nucleotidylyl transferase"/>
    <property type="match status" value="1"/>
</dbReference>
<evidence type="ECO:0000256" key="9">
    <source>
        <dbReference type="ARBA" id="ARBA00022741"/>
    </source>
</evidence>
<dbReference type="Gene3D" id="3.40.50.620">
    <property type="entry name" value="HUPs"/>
    <property type="match status" value="1"/>
</dbReference>
<dbReference type="NCBIfam" id="TIGR00018">
    <property type="entry name" value="panC"/>
    <property type="match status" value="1"/>
</dbReference>
<organism evidence="16 17">
    <name type="scientific">Haloactinospora alba</name>
    <dbReference type="NCBI Taxonomy" id="405555"/>
    <lineage>
        <taxon>Bacteria</taxon>
        <taxon>Bacillati</taxon>
        <taxon>Actinomycetota</taxon>
        <taxon>Actinomycetes</taxon>
        <taxon>Streptosporangiales</taxon>
        <taxon>Nocardiopsidaceae</taxon>
        <taxon>Haloactinospora</taxon>
    </lineage>
</organism>
<comment type="subcellular location">
    <subcellularLocation>
        <location evidence="1 15">Cytoplasm</location>
    </subcellularLocation>
</comment>
<evidence type="ECO:0000256" key="10">
    <source>
        <dbReference type="ARBA" id="ARBA00022840"/>
    </source>
</evidence>
<evidence type="ECO:0000256" key="15">
    <source>
        <dbReference type="HAMAP-Rule" id="MF_00158"/>
    </source>
</evidence>
<dbReference type="GO" id="GO:0005829">
    <property type="term" value="C:cytosol"/>
    <property type="evidence" value="ECO:0007669"/>
    <property type="project" value="TreeGrafter"/>
</dbReference>
<dbReference type="EMBL" id="VFQC01000001">
    <property type="protein sequence ID" value="TQN33151.1"/>
    <property type="molecule type" value="Genomic_DNA"/>
</dbReference>
<dbReference type="FunFam" id="3.40.50.620:FF:000114">
    <property type="entry name" value="Pantothenate synthetase"/>
    <property type="match status" value="1"/>
</dbReference>
<evidence type="ECO:0000313" key="16">
    <source>
        <dbReference type="EMBL" id="TQN33151.1"/>
    </source>
</evidence>
<dbReference type="AlphaFoldDB" id="A0A543NMU8"/>
<dbReference type="InterPro" id="IPR042176">
    <property type="entry name" value="Pantoate_ligase_C"/>
</dbReference>
<comment type="subunit">
    <text evidence="15">Homodimer.</text>
</comment>
<dbReference type="PANTHER" id="PTHR21299:SF1">
    <property type="entry name" value="PANTOATE--BETA-ALANINE LIGASE"/>
    <property type="match status" value="1"/>
</dbReference>
<dbReference type="GO" id="GO:0015940">
    <property type="term" value="P:pantothenate biosynthetic process"/>
    <property type="evidence" value="ECO:0007669"/>
    <property type="project" value="UniProtKB-UniRule"/>
</dbReference>
<name>A0A543NMU8_9ACTN</name>
<comment type="caution">
    <text evidence="16">The sequence shown here is derived from an EMBL/GenBank/DDBJ whole genome shotgun (WGS) entry which is preliminary data.</text>
</comment>